<accession>A0A6C0E9R7</accession>
<keyword evidence="1" id="KW-0677">Repeat</keyword>
<dbReference type="SMART" id="SM00698">
    <property type="entry name" value="MORN"/>
    <property type="match status" value="6"/>
</dbReference>
<dbReference type="SUPFAM" id="SSF82185">
    <property type="entry name" value="Histone H3 K4-specific methyltransferase SET7/9 N-terminal domain"/>
    <property type="match status" value="2"/>
</dbReference>
<sequence>MPINRIENDSVIEEYGDDYLYYYDGSTYKGDLIYCENSDYVREGFGVMKYSDNKSSYSGYYKNNLKNGYGKFIYSNGDIYEGEFLNGIKSGNGKFTFIDGKTYEGEFLNDVIWGYGKLISTIDNKSFIYEGEWQNDKKHGKGKYIFKELCNDNNDIKIYEEFEGTWVDDIKHGKGKYIYKEKYDINDFDDNDELEIQFYEEEFEGTWVNDEKHGMSEFKTKGLWRNNNLVSTIEYEKFQNIINAENAENNKKTSNFEGDRFHYMFPPDEVYEFY</sequence>
<proteinExistence type="predicted"/>
<evidence type="ECO:0008006" key="3">
    <source>
        <dbReference type="Google" id="ProtNLM"/>
    </source>
</evidence>
<reference evidence="2" key="1">
    <citation type="journal article" date="2020" name="Nature">
        <title>Giant virus diversity and host interactions through global metagenomics.</title>
        <authorList>
            <person name="Schulz F."/>
            <person name="Roux S."/>
            <person name="Paez-Espino D."/>
            <person name="Jungbluth S."/>
            <person name="Walsh D.A."/>
            <person name="Denef V.J."/>
            <person name="McMahon K.D."/>
            <person name="Konstantinidis K.T."/>
            <person name="Eloe-Fadrosh E.A."/>
            <person name="Kyrpides N.C."/>
            <person name="Woyke T."/>
        </authorList>
    </citation>
    <scope>NUCLEOTIDE SEQUENCE</scope>
    <source>
        <strain evidence="2">GVMAG-M-3300023179-152</strain>
    </source>
</reference>
<protein>
    <recommendedName>
        <fullName evidence="3">MORN repeat-containing protein</fullName>
    </recommendedName>
</protein>
<dbReference type="PANTHER" id="PTHR43215:SF14">
    <property type="entry name" value="RADIAL SPOKE HEAD 1 HOMOLOG"/>
    <property type="match status" value="1"/>
</dbReference>
<dbReference type="EMBL" id="MN739768">
    <property type="protein sequence ID" value="QHT25492.1"/>
    <property type="molecule type" value="Genomic_DNA"/>
</dbReference>
<organism evidence="2">
    <name type="scientific">viral metagenome</name>
    <dbReference type="NCBI Taxonomy" id="1070528"/>
    <lineage>
        <taxon>unclassified sequences</taxon>
        <taxon>metagenomes</taxon>
        <taxon>organismal metagenomes</taxon>
    </lineage>
</organism>
<name>A0A6C0E9R7_9ZZZZ</name>
<dbReference type="Gene3D" id="2.20.110.10">
    <property type="entry name" value="Histone H3 K4-specific methyltransferase SET7/9 N-terminal domain"/>
    <property type="match status" value="1"/>
</dbReference>
<dbReference type="Pfam" id="PF02493">
    <property type="entry name" value="MORN"/>
    <property type="match status" value="7"/>
</dbReference>
<evidence type="ECO:0000313" key="2">
    <source>
        <dbReference type="EMBL" id="QHT25492.1"/>
    </source>
</evidence>
<dbReference type="InterPro" id="IPR003409">
    <property type="entry name" value="MORN"/>
</dbReference>
<dbReference type="PANTHER" id="PTHR43215">
    <property type="entry name" value="RADIAL SPOKE HEAD 1 HOMOLOG"/>
    <property type="match status" value="1"/>
</dbReference>
<evidence type="ECO:0000256" key="1">
    <source>
        <dbReference type="ARBA" id="ARBA00022737"/>
    </source>
</evidence>
<dbReference type="AlphaFoldDB" id="A0A6C0E9R7"/>